<reference evidence="3" key="1">
    <citation type="journal article" date="2019" name="Int. J. Syst. Evol. Microbiol.">
        <title>The Global Catalogue of Microorganisms (GCM) 10K type strain sequencing project: providing services to taxonomists for standard genome sequencing and annotation.</title>
        <authorList>
            <consortium name="The Broad Institute Genomics Platform"/>
            <consortium name="The Broad Institute Genome Sequencing Center for Infectious Disease"/>
            <person name="Wu L."/>
            <person name="Ma J."/>
        </authorList>
    </citation>
    <scope>NUCLEOTIDE SEQUENCE [LARGE SCALE GENOMIC DNA]</scope>
    <source>
        <strain evidence="3">KCTC 42248</strain>
    </source>
</reference>
<dbReference type="Proteomes" id="UP001597393">
    <property type="component" value="Unassembled WGS sequence"/>
</dbReference>
<proteinExistence type="predicted"/>
<feature type="signal peptide" evidence="1">
    <location>
        <begin position="1"/>
        <end position="20"/>
    </location>
</feature>
<sequence>MKKVLLSSLLALGVAFGSFAQKRIETTPQMSESVGMEPIRQGNWMVGGSVGSLGYSFEGESFNIQLNPRAGYFISDGIAIGAQAALGLQTVSGDADNVWNYGIAPFVRYYFPEGSSSTGRFFGHGNVGIGGSSAGNGASFEAGIAGGYAHFITRNVALETTLGYNYSKANLNSGGGANGLGVSLGFQIYLPGNRR</sequence>
<evidence type="ECO:0000313" key="3">
    <source>
        <dbReference type="Proteomes" id="UP001597393"/>
    </source>
</evidence>
<gene>
    <name evidence="2" type="ORF">ACFSQ3_00655</name>
</gene>
<dbReference type="EMBL" id="JBHUMA010000003">
    <property type="protein sequence ID" value="MFD2597444.1"/>
    <property type="molecule type" value="Genomic_DNA"/>
</dbReference>
<protein>
    <recommendedName>
        <fullName evidence="4">Outer membrane protein beta-barrel domain-containing protein</fullName>
    </recommendedName>
</protein>
<name>A0ABW5NEB1_9SPHI</name>
<keyword evidence="3" id="KW-1185">Reference proteome</keyword>
<evidence type="ECO:0008006" key="4">
    <source>
        <dbReference type="Google" id="ProtNLM"/>
    </source>
</evidence>
<dbReference type="RefSeq" id="WP_380866611.1">
    <property type="nucleotide sequence ID" value="NZ_JBHUMA010000003.1"/>
</dbReference>
<feature type="chain" id="PRO_5045694444" description="Outer membrane protein beta-barrel domain-containing protein" evidence="1">
    <location>
        <begin position="21"/>
        <end position="195"/>
    </location>
</feature>
<evidence type="ECO:0000313" key="2">
    <source>
        <dbReference type="EMBL" id="MFD2597444.1"/>
    </source>
</evidence>
<comment type="caution">
    <text evidence="2">The sequence shown here is derived from an EMBL/GenBank/DDBJ whole genome shotgun (WGS) entry which is preliminary data.</text>
</comment>
<keyword evidence="1" id="KW-0732">Signal</keyword>
<accession>A0ABW5NEB1</accession>
<evidence type="ECO:0000256" key="1">
    <source>
        <dbReference type="SAM" id="SignalP"/>
    </source>
</evidence>
<organism evidence="2 3">
    <name type="scientific">Sphingobacterium corticis</name>
    <dbReference type="NCBI Taxonomy" id="1812823"/>
    <lineage>
        <taxon>Bacteria</taxon>
        <taxon>Pseudomonadati</taxon>
        <taxon>Bacteroidota</taxon>
        <taxon>Sphingobacteriia</taxon>
        <taxon>Sphingobacteriales</taxon>
        <taxon>Sphingobacteriaceae</taxon>
        <taxon>Sphingobacterium</taxon>
    </lineage>
</organism>